<feature type="domain" description="ABC transporter" evidence="8">
    <location>
        <begin position="372"/>
        <end position="607"/>
    </location>
</feature>
<keyword evidence="11" id="KW-1185">Reference proteome</keyword>
<dbReference type="PROSITE" id="PS50929">
    <property type="entry name" value="ABC_TM1F"/>
    <property type="match status" value="1"/>
</dbReference>
<dbReference type="Gene3D" id="1.20.1560.10">
    <property type="entry name" value="ABC transporter type 1, transmembrane domain"/>
    <property type="match status" value="1"/>
</dbReference>
<evidence type="ECO:0000256" key="3">
    <source>
        <dbReference type="ARBA" id="ARBA00022741"/>
    </source>
</evidence>
<dbReference type="GO" id="GO:0005886">
    <property type="term" value="C:plasma membrane"/>
    <property type="evidence" value="ECO:0007669"/>
    <property type="project" value="UniProtKB-SubCell"/>
</dbReference>
<dbReference type="InterPro" id="IPR003593">
    <property type="entry name" value="AAA+_ATPase"/>
</dbReference>
<comment type="subcellular location">
    <subcellularLocation>
        <location evidence="1">Cell membrane</location>
        <topology evidence="1">Multi-pass membrane protein</topology>
    </subcellularLocation>
</comment>
<evidence type="ECO:0000313" key="10">
    <source>
        <dbReference type="EMBL" id="PKR60054.1"/>
    </source>
</evidence>
<evidence type="ECO:0000259" key="9">
    <source>
        <dbReference type="PROSITE" id="PS50929"/>
    </source>
</evidence>
<dbReference type="Gene3D" id="3.40.50.300">
    <property type="entry name" value="P-loop containing nucleotide triphosphate hydrolases"/>
    <property type="match status" value="1"/>
</dbReference>
<dbReference type="InterPro" id="IPR003439">
    <property type="entry name" value="ABC_transporter-like_ATP-bd"/>
</dbReference>
<reference evidence="10 11" key="1">
    <citation type="submission" date="2017-09" db="EMBL/GenBank/DDBJ databases">
        <title>Biodiversity and function of Thalassospira species in the particle-attached aromatic-hydrocarbon-degrading consortia from the surface seawater of the China South Sea.</title>
        <authorList>
            <person name="Dong C."/>
            <person name="Lai Q."/>
            <person name="Shao Z."/>
        </authorList>
    </citation>
    <scope>NUCLEOTIDE SEQUENCE [LARGE SCALE GENOMIC DNA]</scope>
    <source>
        <strain evidence="10 11">139Z-12</strain>
    </source>
</reference>
<dbReference type="Pfam" id="PF00005">
    <property type="entry name" value="ABC_tran"/>
    <property type="match status" value="1"/>
</dbReference>
<comment type="caution">
    <text evidence="10">The sequence shown here is derived from an EMBL/GenBank/DDBJ whole genome shotgun (WGS) entry which is preliminary data.</text>
</comment>
<keyword evidence="6 7" id="KW-0472">Membrane</keyword>
<feature type="transmembrane region" description="Helical" evidence="7">
    <location>
        <begin position="30"/>
        <end position="53"/>
    </location>
</feature>
<dbReference type="PROSITE" id="PS00211">
    <property type="entry name" value="ABC_TRANSPORTER_1"/>
    <property type="match status" value="1"/>
</dbReference>
<dbReference type="InterPro" id="IPR036640">
    <property type="entry name" value="ABC1_TM_sf"/>
</dbReference>
<proteinExistence type="predicted"/>
<feature type="transmembrane region" description="Helical" evidence="7">
    <location>
        <begin position="187"/>
        <end position="206"/>
    </location>
</feature>
<evidence type="ECO:0000256" key="6">
    <source>
        <dbReference type="ARBA" id="ARBA00023136"/>
    </source>
</evidence>
<evidence type="ECO:0000256" key="2">
    <source>
        <dbReference type="ARBA" id="ARBA00022692"/>
    </source>
</evidence>
<dbReference type="SUPFAM" id="SSF90123">
    <property type="entry name" value="ABC transporter transmembrane region"/>
    <property type="match status" value="1"/>
</dbReference>
<accession>A0A2N3LB73</accession>
<dbReference type="GO" id="GO:0140359">
    <property type="term" value="F:ABC-type transporter activity"/>
    <property type="evidence" value="ECO:0007669"/>
    <property type="project" value="InterPro"/>
</dbReference>
<dbReference type="AlphaFoldDB" id="A0A2N3LB73"/>
<dbReference type="GO" id="GO:0034040">
    <property type="term" value="F:ATPase-coupled lipid transmembrane transporter activity"/>
    <property type="evidence" value="ECO:0007669"/>
    <property type="project" value="TreeGrafter"/>
</dbReference>
<dbReference type="Proteomes" id="UP000233332">
    <property type="component" value="Unassembled WGS sequence"/>
</dbReference>
<dbReference type="RefSeq" id="WP_101299234.1">
    <property type="nucleotide sequence ID" value="NZ_NXGX01000001.1"/>
</dbReference>
<dbReference type="InterPro" id="IPR017871">
    <property type="entry name" value="ABC_transporter-like_CS"/>
</dbReference>
<evidence type="ECO:0000256" key="1">
    <source>
        <dbReference type="ARBA" id="ARBA00004651"/>
    </source>
</evidence>
<evidence type="ECO:0000256" key="5">
    <source>
        <dbReference type="ARBA" id="ARBA00022989"/>
    </source>
</evidence>
<dbReference type="EMBL" id="NXGX01000001">
    <property type="protein sequence ID" value="PKR60054.1"/>
    <property type="molecule type" value="Genomic_DNA"/>
</dbReference>
<dbReference type="GO" id="GO:0016887">
    <property type="term" value="F:ATP hydrolysis activity"/>
    <property type="evidence" value="ECO:0007669"/>
    <property type="project" value="InterPro"/>
</dbReference>
<evidence type="ECO:0008006" key="12">
    <source>
        <dbReference type="Google" id="ProtNLM"/>
    </source>
</evidence>
<organism evidence="10 11">
    <name type="scientific">Thalassospira lohafexi</name>
    <dbReference type="NCBI Taxonomy" id="744227"/>
    <lineage>
        <taxon>Bacteria</taxon>
        <taxon>Pseudomonadati</taxon>
        <taxon>Pseudomonadota</taxon>
        <taxon>Alphaproteobacteria</taxon>
        <taxon>Rhodospirillales</taxon>
        <taxon>Thalassospiraceae</taxon>
        <taxon>Thalassospira</taxon>
    </lineage>
</organism>
<dbReference type="InterPro" id="IPR011527">
    <property type="entry name" value="ABC1_TM_dom"/>
</dbReference>
<dbReference type="SMART" id="SM00382">
    <property type="entry name" value="AAA"/>
    <property type="match status" value="1"/>
</dbReference>
<name>A0A2N3LB73_9PROT</name>
<gene>
    <name evidence="10" type="ORF">COO92_01390</name>
</gene>
<sequence>MKTIKDYRKNNFVNSWRLGVGLMTPRERKLMFALFFVVLAAGCLEMIAVYSIAPFFKFILSGGDMGSMPEILDRLLKNVDQELLIWIYAGIPAVLLLFSFLSSVLMSWLVLKFGIGRWQRISRHIVYLIQNVDVGWHSKVNASEVVRVCFQDTQYFARDFVIFTMTSLSDIVVILFLVFILCFTIPWQGIVFFAVIGSAIISIVFISRPRLTSYAEISREKANEMNVKYGELLRGYKDIRYSLEPKWFDQSIDLTVLTASRTHMKLNLWAKVPPQFINFLSQFSLLMIVLIMYGAGMPLAEIAANVAILGIVASRALPVANRLAVNLGKYWQVHPFLLGLAELQDDLTNYQIKNSGIEGVSCREMAWQKVSLELERLSIGGTDRASLRNISIELEKGGLYGLVGPSGGGKTSLIDVLMGLSNASPDTVWLDKRPLSELNTSSYRECISYVPQSPFLVDGSILQNVAFGVRYKDIDLNLVNDCLCKAGLSSLVASLPDGVQTSVGDYGGRFSGGQRQRIAIARALYKKPKMLLLDEATSALDGQMENTMRALFEGLSRDMIVLMISHRYGVLENAKKIFVLDHGEVVEQGTYSQLLTKQGVFSGLISVRSETL</sequence>
<dbReference type="InterPro" id="IPR027417">
    <property type="entry name" value="P-loop_NTPase"/>
</dbReference>
<evidence type="ECO:0000259" key="8">
    <source>
        <dbReference type="PROSITE" id="PS50893"/>
    </source>
</evidence>
<protein>
    <recommendedName>
        <fullName evidence="12">ABC transporter ATP-binding protein</fullName>
    </recommendedName>
</protein>
<dbReference type="InterPro" id="IPR039421">
    <property type="entry name" value="Type_1_exporter"/>
</dbReference>
<evidence type="ECO:0000256" key="7">
    <source>
        <dbReference type="SAM" id="Phobius"/>
    </source>
</evidence>
<feature type="transmembrane region" description="Helical" evidence="7">
    <location>
        <begin position="85"/>
        <end position="111"/>
    </location>
</feature>
<feature type="domain" description="ABC transmembrane type-1" evidence="9">
    <location>
        <begin position="71"/>
        <end position="291"/>
    </location>
</feature>
<dbReference type="PANTHER" id="PTHR24221">
    <property type="entry name" value="ATP-BINDING CASSETTE SUB-FAMILY B"/>
    <property type="match status" value="1"/>
</dbReference>
<evidence type="ECO:0000313" key="11">
    <source>
        <dbReference type="Proteomes" id="UP000233332"/>
    </source>
</evidence>
<keyword evidence="2 7" id="KW-0812">Transmembrane</keyword>
<dbReference type="GO" id="GO:0005524">
    <property type="term" value="F:ATP binding"/>
    <property type="evidence" value="ECO:0007669"/>
    <property type="project" value="UniProtKB-KW"/>
</dbReference>
<keyword evidence="3" id="KW-0547">Nucleotide-binding</keyword>
<dbReference type="SUPFAM" id="SSF52540">
    <property type="entry name" value="P-loop containing nucleoside triphosphate hydrolases"/>
    <property type="match status" value="1"/>
</dbReference>
<feature type="transmembrane region" description="Helical" evidence="7">
    <location>
        <begin position="160"/>
        <end position="181"/>
    </location>
</feature>
<dbReference type="PROSITE" id="PS50893">
    <property type="entry name" value="ABC_TRANSPORTER_2"/>
    <property type="match status" value="1"/>
</dbReference>
<keyword evidence="4" id="KW-0067">ATP-binding</keyword>
<keyword evidence="5 7" id="KW-1133">Transmembrane helix</keyword>
<dbReference type="PANTHER" id="PTHR24221:SF654">
    <property type="entry name" value="ATP-BINDING CASSETTE SUB-FAMILY B MEMBER 6"/>
    <property type="match status" value="1"/>
</dbReference>
<evidence type="ECO:0000256" key="4">
    <source>
        <dbReference type="ARBA" id="ARBA00022840"/>
    </source>
</evidence>
<feature type="transmembrane region" description="Helical" evidence="7">
    <location>
        <begin position="276"/>
        <end position="296"/>
    </location>
</feature>